<feature type="chain" id="PRO_5027594243" evidence="1">
    <location>
        <begin position="18"/>
        <end position="294"/>
    </location>
</feature>
<dbReference type="InterPro" id="IPR002925">
    <property type="entry name" value="Dienelactn_hydro"/>
</dbReference>
<name>A0A7C2ZIF9_9AQUI</name>
<evidence type="ECO:0000313" key="3">
    <source>
        <dbReference type="EMBL" id="HEW46946.1"/>
    </source>
</evidence>
<proteinExistence type="predicted"/>
<dbReference type="Gene3D" id="3.40.50.1820">
    <property type="entry name" value="alpha/beta hydrolase"/>
    <property type="match status" value="1"/>
</dbReference>
<protein>
    <submittedName>
        <fullName evidence="3">Dienelactone hydrolase</fullName>
    </submittedName>
</protein>
<gene>
    <name evidence="3" type="ORF">ENO47_09865</name>
</gene>
<keyword evidence="3" id="KW-0378">Hydrolase</keyword>
<reference evidence="3" key="1">
    <citation type="journal article" date="2020" name="mSystems">
        <title>Genome- and Community-Level Interaction Insights into Carbon Utilization and Element Cycling Functions of Hydrothermarchaeota in Hydrothermal Sediment.</title>
        <authorList>
            <person name="Zhou Z."/>
            <person name="Liu Y."/>
            <person name="Xu W."/>
            <person name="Pan J."/>
            <person name="Luo Z.H."/>
            <person name="Li M."/>
        </authorList>
    </citation>
    <scope>NUCLEOTIDE SEQUENCE [LARGE SCALE GENOMIC DNA]</scope>
    <source>
        <strain evidence="3">SpSt-132</strain>
    </source>
</reference>
<dbReference type="PANTHER" id="PTHR46623">
    <property type="entry name" value="CARBOXYMETHYLENEBUTENOLIDASE-RELATED"/>
    <property type="match status" value="1"/>
</dbReference>
<dbReference type="AlphaFoldDB" id="A0A7C2ZIF9"/>
<dbReference type="SUPFAM" id="SSF53474">
    <property type="entry name" value="alpha/beta-Hydrolases"/>
    <property type="match status" value="1"/>
</dbReference>
<sequence length="294" mass="34261">MKKLLFFFLSIISLSFATDEFVKGLIDKFMEKGSSAWWWDKRWWEEGYIENLPNYKVRTETVTVKKKDVEIPVYVYRPDDDKAYPGVLFIHGRRGLDDLFQLHAKRLASKGFVVVAPDLYTGRLIPQFPIEHDPVVEEDLDAVLLYAVNRKDIKNGKLCAYGLTRGGYYGIRLLVTYKRQEKEIVCFVAYYPHMQNPNAPEPEQVYRYAPEWEHLKIPTLILVGENEQYQRIRPALVAVDHLKAKGVPIWIVIYPGVGRGFDFRLDRRTFADDLAAKDALTRSSIFMKRYLEGK</sequence>
<dbReference type="InterPro" id="IPR029058">
    <property type="entry name" value="AB_hydrolase_fold"/>
</dbReference>
<dbReference type="PANTHER" id="PTHR46623:SF7">
    <property type="entry name" value="CARBOXYMETHYLENEBUTENOLIDASE"/>
    <property type="match status" value="1"/>
</dbReference>
<organism evidence="3">
    <name type="scientific">Hydrogenobacter sp</name>
    <dbReference type="NCBI Taxonomy" id="2152829"/>
    <lineage>
        <taxon>Bacteria</taxon>
        <taxon>Pseudomonadati</taxon>
        <taxon>Aquificota</taxon>
        <taxon>Aquificia</taxon>
        <taxon>Aquificales</taxon>
        <taxon>Aquificaceae</taxon>
        <taxon>Hydrogenobacter</taxon>
    </lineage>
</organism>
<accession>A0A7C2ZIF9</accession>
<comment type="caution">
    <text evidence="3">The sequence shown here is derived from an EMBL/GenBank/DDBJ whole genome shotgun (WGS) entry which is preliminary data.</text>
</comment>
<dbReference type="EMBL" id="DSFP01000081">
    <property type="protein sequence ID" value="HEW46946.1"/>
    <property type="molecule type" value="Genomic_DNA"/>
</dbReference>
<evidence type="ECO:0000259" key="2">
    <source>
        <dbReference type="Pfam" id="PF01738"/>
    </source>
</evidence>
<dbReference type="Pfam" id="PF01738">
    <property type="entry name" value="DLH"/>
    <property type="match status" value="1"/>
</dbReference>
<dbReference type="GO" id="GO:0016787">
    <property type="term" value="F:hydrolase activity"/>
    <property type="evidence" value="ECO:0007669"/>
    <property type="project" value="UniProtKB-KW"/>
</dbReference>
<dbReference type="InterPro" id="IPR051049">
    <property type="entry name" value="Dienelactone_hydrolase-like"/>
</dbReference>
<evidence type="ECO:0000256" key="1">
    <source>
        <dbReference type="SAM" id="SignalP"/>
    </source>
</evidence>
<keyword evidence="1" id="KW-0732">Signal</keyword>
<feature type="signal peptide" evidence="1">
    <location>
        <begin position="1"/>
        <end position="17"/>
    </location>
</feature>
<feature type="domain" description="Dienelactone hydrolase" evidence="2">
    <location>
        <begin position="72"/>
        <end position="291"/>
    </location>
</feature>